<dbReference type="EnsemblPlants" id="AES63233">
    <property type="protein sequence ID" value="AES63233"/>
    <property type="gene ID" value="MTR_2g006340"/>
</dbReference>
<accession>G7INQ5</accession>
<dbReference type="PaxDb" id="3880-AES63233"/>
<sequence>MWHITPVQGLAGSMSVSDQAVVEKHHWCPKAEDENDRRVSSRNSCLQGRNLLLVTQIVFDGYSTGCFLWLGINSFLLP</sequence>
<organism evidence="2 4">
    <name type="scientific">Medicago truncatula</name>
    <name type="common">Barrel medic</name>
    <name type="synonym">Medicago tribuloides</name>
    <dbReference type="NCBI Taxonomy" id="3880"/>
    <lineage>
        <taxon>Eukaryota</taxon>
        <taxon>Viridiplantae</taxon>
        <taxon>Streptophyta</taxon>
        <taxon>Embryophyta</taxon>
        <taxon>Tracheophyta</taxon>
        <taxon>Spermatophyta</taxon>
        <taxon>Magnoliopsida</taxon>
        <taxon>eudicotyledons</taxon>
        <taxon>Gunneridae</taxon>
        <taxon>Pentapetalae</taxon>
        <taxon>rosids</taxon>
        <taxon>fabids</taxon>
        <taxon>Fabales</taxon>
        <taxon>Fabaceae</taxon>
        <taxon>Papilionoideae</taxon>
        <taxon>50 kb inversion clade</taxon>
        <taxon>NPAAA clade</taxon>
        <taxon>Hologalegina</taxon>
        <taxon>IRL clade</taxon>
        <taxon>Trifolieae</taxon>
        <taxon>Medicago</taxon>
    </lineage>
</organism>
<evidence type="ECO:0000313" key="4">
    <source>
        <dbReference type="Proteomes" id="UP000002051"/>
    </source>
</evidence>
<name>G7INQ5_MEDTR</name>
<reference evidence="3" key="3">
    <citation type="submission" date="2015-04" db="UniProtKB">
        <authorList>
            <consortium name="EnsemblPlants"/>
        </authorList>
    </citation>
    <scope>IDENTIFICATION</scope>
    <source>
        <strain evidence="3">cv. Jemalong A17</strain>
    </source>
</reference>
<evidence type="ECO:0000313" key="3">
    <source>
        <dbReference type="EnsemblPlants" id="AES63233"/>
    </source>
</evidence>
<dbReference type="EMBL" id="CM001218">
    <property type="protein sequence ID" value="AES63233.1"/>
    <property type="molecule type" value="Genomic_DNA"/>
</dbReference>
<proteinExistence type="predicted"/>
<reference evidence="2 4" key="1">
    <citation type="journal article" date="2011" name="Nature">
        <title>The Medicago genome provides insight into the evolution of rhizobial symbioses.</title>
        <authorList>
            <person name="Young N.D."/>
            <person name="Debelle F."/>
            <person name="Oldroyd G.E."/>
            <person name="Geurts R."/>
            <person name="Cannon S.B."/>
            <person name="Udvardi M.K."/>
            <person name="Benedito V.A."/>
            <person name="Mayer K.F."/>
            <person name="Gouzy J."/>
            <person name="Schoof H."/>
            <person name="Van de Peer Y."/>
            <person name="Proost S."/>
            <person name="Cook D.R."/>
            <person name="Meyers B.C."/>
            <person name="Spannagl M."/>
            <person name="Cheung F."/>
            <person name="De Mita S."/>
            <person name="Krishnakumar V."/>
            <person name="Gundlach H."/>
            <person name="Zhou S."/>
            <person name="Mudge J."/>
            <person name="Bharti A.K."/>
            <person name="Murray J.D."/>
            <person name="Naoumkina M.A."/>
            <person name="Rosen B."/>
            <person name="Silverstein K.A."/>
            <person name="Tang H."/>
            <person name="Rombauts S."/>
            <person name="Zhao P.X."/>
            <person name="Zhou P."/>
            <person name="Barbe V."/>
            <person name="Bardou P."/>
            <person name="Bechner M."/>
            <person name="Bellec A."/>
            <person name="Berger A."/>
            <person name="Berges H."/>
            <person name="Bidwell S."/>
            <person name="Bisseling T."/>
            <person name="Choisne N."/>
            <person name="Couloux A."/>
            <person name="Denny R."/>
            <person name="Deshpande S."/>
            <person name="Dai X."/>
            <person name="Doyle J.J."/>
            <person name="Dudez A.M."/>
            <person name="Farmer A.D."/>
            <person name="Fouteau S."/>
            <person name="Franken C."/>
            <person name="Gibelin C."/>
            <person name="Gish J."/>
            <person name="Goldstein S."/>
            <person name="Gonzalez A.J."/>
            <person name="Green P.J."/>
            <person name="Hallab A."/>
            <person name="Hartog M."/>
            <person name="Hua A."/>
            <person name="Humphray S.J."/>
            <person name="Jeong D.H."/>
            <person name="Jing Y."/>
            <person name="Jocker A."/>
            <person name="Kenton S.M."/>
            <person name="Kim D.J."/>
            <person name="Klee K."/>
            <person name="Lai H."/>
            <person name="Lang C."/>
            <person name="Lin S."/>
            <person name="Macmil S.L."/>
            <person name="Magdelenat G."/>
            <person name="Matthews L."/>
            <person name="McCorrison J."/>
            <person name="Monaghan E.L."/>
            <person name="Mun J.H."/>
            <person name="Najar F.Z."/>
            <person name="Nicholson C."/>
            <person name="Noirot C."/>
            <person name="O'Bleness M."/>
            <person name="Paule C.R."/>
            <person name="Poulain J."/>
            <person name="Prion F."/>
            <person name="Qin B."/>
            <person name="Qu C."/>
            <person name="Retzel E.F."/>
            <person name="Riddle C."/>
            <person name="Sallet E."/>
            <person name="Samain S."/>
            <person name="Samson N."/>
            <person name="Sanders I."/>
            <person name="Saurat O."/>
            <person name="Scarpelli C."/>
            <person name="Schiex T."/>
            <person name="Segurens B."/>
            <person name="Severin A.J."/>
            <person name="Sherrier D.J."/>
            <person name="Shi R."/>
            <person name="Sims S."/>
            <person name="Singer S.R."/>
            <person name="Sinharoy S."/>
            <person name="Sterck L."/>
            <person name="Viollet A."/>
            <person name="Wang B.B."/>
            <person name="Wang K."/>
            <person name="Wang M."/>
            <person name="Wang X."/>
            <person name="Warfsmann J."/>
            <person name="Weissenbach J."/>
            <person name="White D.D."/>
            <person name="White J.D."/>
            <person name="Wiley G.B."/>
            <person name="Wincker P."/>
            <person name="Xing Y."/>
            <person name="Yang L."/>
            <person name="Yao Z."/>
            <person name="Ying F."/>
            <person name="Zhai J."/>
            <person name="Zhou L."/>
            <person name="Zuber A."/>
            <person name="Denarie J."/>
            <person name="Dixon R.A."/>
            <person name="May G.D."/>
            <person name="Schwartz D.C."/>
            <person name="Rogers J."/>
            <person name="Quetier F."/>
            <person name="Town C.D."/>
            <person name="Roe B.A."/>
        </authorList>
    </citation>
    <scope>NUCLEOTIDE SEQUENCE [LARGE SCALE GENOMIC DNA]</scope>
    <source>
        <strain evidence="2">A17</strain>
        <strain evidence="3 4">cv. Jemalong A17</strain>
    </source>
</reference>
<gene>
    <name evidence="2" type="ordered locus">MTR_2g006340</name>
</gene>
<keyword evidence="1" id="KW-1133">Transmembrane helix</keyword>
<reference evidence="2 4" key="2">
    <citation type="journal article" date="2014" name="BMC Genomics">
        <title>An improved genome release (version Mt4.0) for the model legume Medicago truncatula.</title>
        <authorList>
            <person name="Tang H."/>
            <person name="Krishnakumar V."/>
            <person name="Bidwell S."/>
            <person name="Rosen B."/>
            <person name="Chan A."/>
            <person name="Zhou S."/>
            <person name="Gentzbittel L."/>
            <person name="Childs K.L."/>
            <person name="Yandell M."/>
            <person name="Gundlach H."/>
            <person name="Mayer K.F."/>
            <person name="Schwartz D.C."/>
            <person name="Town C.D."/>
        </authorList>
    </citation>
    <scope>GENOME REANNOTATION</scope>
    <source>
        <strain evidence="3 4">cv. Jemalong A17</strain>
    </source>
</reference>
<evidence type="ECO:0000313" key="2">
    <source>
        <dbReference type="EMBL" id="AES63233.1"/>
    </source>
</evidence>
<dbReference type="AlphaFoldDB" id="G7INQ5"/>
<keyword evidence="4" id="KW-1185">Reference proteome</keyword>
<dbReference type="HOGENOM" id="CLU_2625647_0_0_1"/>
<keyword evidence="1" id="KW-0472">Membrane</keyword>
<keyword evidence="1 2" id="KW-0812">Transmembrane</keyword>
<dbReference type="Proteomes" id="UP000002051">
    <property type="component" value="Chromosome 2"/>
</dbReference>
<feature type="transmembrane region" description="Helical" evidence="1">
    <location>
        <begin position="51"/>
        <end position="72"/>
    </location>
</feature>
<evidence type="ECO:0000256" key="1">
    <source>
        <dbReference type="SAM" id="Phobius"/>
    </source>
</evidence>
<protein>
    <submittedName>
        <fullName evidence="2">Transmembrane protein, putative</fullName>
    </submittedName>
</protein>